<dbReference type="SUPFAM" id="SSF53098">
    <property type="entry name" value="Ribonuclease H-like"/>
    <property type="match status" value="1"/>
</dbReference>
<dbReference type="OrthoDB" id="9777935at2"/>
<sequence length="232" mass="27009">MSFNPDWEKESYGSDESGKGDFFGGPVIAVVYINREIIETLKERGFYELIKDSKQCKDSWIERAVPEIMEILGDFYEYRVFKPLEYNRAYAEYKNMNVLFSLWHDDLHKKITAKLGIQAFRVMDAWTDLDKHHKYLLGVGRKALEVDDFCTKGESKYLSCALASLIARYYYLRQMEEISIEFNQSSIPMGCAFAAVKRAYDRLIKAGARDEEICKVNFSTLEKVKATRPWGY</sequence>
<dbReference type="InterPro" id="IPR012337">
    <property type="entry name" value="RNaseH-like_sf"/>
</dbReference>
<dbReference type="Proteomes" id="UP000008637">
    <property type="component" value="Chromosome"/>
</dbReference>
<keyword evidence="2" id="KW-0255">Endonuclease</keyword>
<dbReference type="EMBL" id="FR773153">
    <property type="protein sequence ID" value="CBY92120.1"/>
    <property type="molecule type" value="Genomic_DNA"/>
</dbReference>
<evidence type="ECO:0000313" key="5">
    <source>
        <dbReference type="Proteomes" id="UP000008637"/>
    </source>
</evidence>
<feature type="domain" description="RNase H type-2" evidence="3">
    <location>
        <begin position="9"/>
        <end position="230"/>
    </location>
</feature>
<comment type="function">
    <text evidence="2">Endonuclease that specifically degrades the RNA of RNA-DNA hybrids.</text>
</comment>
<dbReference type="EC" id="3.1.26.4" evidence="2"/>
<dbReference type="Pfam" id="PF01351">
    <property type="entry name" value="RNase_HII"/>
    <property type="match status" value="1"/>
</dbReference>
<dbReference type="KEGG" id="mha:HF1_01120"/>
<evidence type="ECO:0000256" key="1">
    <source>
        <dbReference type="PROSITE-ProRule" id="PRU01319"/>
    </source>
</evidence>
<keyword evidence="5" id="KW-1185">Reference proteome</keyword>
<accession>E8ZKF4</accession>
<evidence type="ECO:0000313" key="4">
    <source>
        <dbReference type="EMBL" id="CBY92120.1"/>
    </source>
</evidence>
<protein>
    <recommendedName>
        <fullName evidence="2">Ribonuclease</fullName>
        <ecNumber evidence="2">3.1.26.4</ecNumber>
    </recommendedName>
</protein>
<dbReference type="CDD" id="cd06590">
    <property type="entry name" value="RNase_HII_bacteria_HIII_like"/>
    <property type="match status" value="1"/>
</dbReference>
<comment type="similarity">
    <text evidence="2">Belongs to the RNase HII family.</text>
</comment>
<dbReference type="InterPro" id="IPR036397">
    <property type="entry name" value="RNaseH_sf"/>
</dbReference>
<comment type="catalytic activity">
    <reaction evidence="2">
        <text>Endonucleolytic cleavage to 5'-phosphomonoester.</text>
        <dbReference type="EC" id="3.1.26.4"/>
    </reaction>
</comment>
<dbReference type="HOGENOM" id="CLU_059546_3_1_14"/>
<dbReference type="PROSITE" id="PS51975">
    <property type="entry name" value="RNASE_H_2"/>
    <property type="match status" value="1"/>
</dbReference>
<name>E8ZKF4_MYCHL</name>
<reference evidence="4 5" key="1">
    <citation type="journal article" date="2011" name="J. Bacteriol.">
        <title>Complete genome sequence of Mycoplasma haemofelis, a hemotropic mycoplasma.</title>
        <authorList>
            <person name="Barker E.N."/>
            <person name="Helps C.R."/>
            <person name="Peters I.R."/>
            <person name="Darby A.C."/>
            <person name="Radford A.D."/>
            <person name="Tasker S."/>
        </authorList>
    </citation>
    <scope>NUCLEOTIDE SEQUENCE [LARGE SCALE GENOMIC DNA]</scope>
    <source>
        <strain evidence="4 5">Langford 1</strain>
    </source>
</reference>
<proteinExistence type="inferred from homology"/>
<dbReference type="GO" id="GO:0003723">
    <property type="term" value="F:RNA binding"/>
    <property type="evidence" value="ECO:0007669"/>
    <property type="project" value="UniProtKB-UniRule"/>
</dbReference>
<dbReference type="AlphaFoldDB" id="E8ZKF4"/>
<comment type="caution">
    <text evidence="1">Lacks conserved residue(s) required for the propagation of feature annotation.</text>
</comment>
<dbReference type="Gene3D" id="3.30.420.10">
    <property type="entry name" value="Ribonuclease H-like superfamily/Ribonuclease H"/>
    <property type="match status" value="1"/>
</dbReference>
<gene>
    <name evidence="4" type="primary">rnhC</name>
    <name evidence="4" type="ordered locus">HF1_01120</name>
</gene>
<keyword evidence="2 4" id="KW-0378">Hydrolase</keyword>
<evidence type="ECO:0000256" key="2">
    <source>
        <dbReference type="RuleBase" id="RU003515"/>
    </source>
</evidence>
<evidence type="ECO:0000259" key="3">
    <source>
        <dbReference type="PROSITE" id="PS51975"/>
    </source>
</evidence>
<dbReference type="InterPro" id="IPR024567">
    <property type="entry name" value="RNase_HII/HIII_dom"/>
</dbReference>
<organism evidence="4 5">
    <name type="scientific">Mycoplasma haemofelis (strain Langford 1)</name>
    <name type="common">Haemobartonella felis</name>
    <dbReference type="NCBI Taxonomy" id="941640"/>
    <lineage>
        <taxon>Bacteria</taxon>
        <taxon>Bacillati</taxon>
        <taxon>Mycoplasmatota</taxon>
        <taxon>Mollicutes</taxon>
        <taxon>Mycoplasmataceae</taxon>
        <taxon>Mycoplasma</taxon>
    </lineage>
</organism>
<keyword evidence="2" id="KW-0540">Nuclease</keyword>
<dbReference type="GO" id="GO:0004523">
    <property type="term" value="F:RNA-DNA hybrid ribonuclease activity"/>
    <property type="evidence" value="ECO:0007669"/>
    <property type="project" value="UniProtKB-EC"/>
</dbReference>